<sequence>PHYSSSLPRRPQPIRPRAGGRVRLRDGGPARQAAARCRGHGRERNYAAAGAGPGHQHGRGAPRGGGQRARRPRLFGPPAGGHRVAQYAGGRGAAGPEPAAAAAVAAAEAVARGGGAGYALGARGGPIAAAADGVSGLSRVGRGAGPHQAGHAAVDCRQRGKRAAVLRPHFRALWCPRPGPDGRGLGYASFAHRHGRADGAVCAAGRAIALEAAH</sequence>
<comment type="caution">
    <text evidence="2">The sequence shown here is derived from an EMBL/GenBank/DDBJ whole genome shotgun (WGS) entry which is preliminary data.</text>
</comment>
<feature type="compositionally biased region" description="Gly residues" evidence="1">
    <location>
        <begin position="51"/>
        <end position="67"/>
    </location>
</feature>
<feature type="non-terminal residue" evidence="2">
    <location>
        <position position="1"/>
    </location>
</feature>
<gene>
    <name evidence="2" type="ORF">Tci_851793</name>
</gene>
<organism evidence="2">
    <name type="scientific">Tanacetum cinerariifolium</name>
    <name type="common">Dalmatian daisy</name>
    <name type="synonym">Chrysanthemum cinerariifolium</name>
    <dbReference type="NCBI Taxonomy" id="118510"/>
    <lineage>
        <taxon>Eukaryota</taxon>
        <taxon>Viridiplantae</taxon>
        <taxon>Streptophyta</taxon>
        <taxon>Embryophyta</taxon>
        <taxon>Tracheophyta</taxon>
        <taxon>Spermatophyta</taxon>
        <taxon>Magnoliopsida</taxon>
        <taxon>eudicotyledons</taxon>
        <taxon>Gunneridae</taxon>
        <taxon>Pentapetalae</taxon>
        <taxon>asterids</taxon>
        <taxon>campanulids</taxon>
        <taxon>Asterales</taxon>
        <taxon>Asteraceae</taxon>
        <taxon>Asteroideae</taxon>
        <taxon>Anthemideae</taxon>
        <taxon>Anthemidinae</taxon>
        <taxon>Tanacetum</taxon>
    </lineage>
</organism>
<feature type="region of interest" description="Disordered" evidence="1">
    <location>
        <begin position="1"/>
        <end position="78"/>
    </location>
</feature>
<evidence type="ECO:0000313" key="2">
    <source>
        <dbReference type="EMBL" id="GFC79823.1"/>
    </source>
</evidence>
<name>A0A699R130_TANCI</name>
<protein>
    <submittedName>
        <fullName evidence="2">Uncharacterized protein</fullName>
    </submittedName>
</protein>
<dbReference type="AlphaFoldDB" id="A0A699R130"/>
<reference evidence="2" key="1">
    <citation type="journal article" date="2019" name="Sci. Rep.">
        <title>Draft genome of Tanacetum cinerariifolium, the natural source of mosquito coil.</title>
        <authorList>
            <person name="Yamashiro T."/>
            <person name="Shiraishi A."/>
            <person name="Satake H."/>
            <person name="Nakayama K."/>
        </authorList>
    </citation>
    <scope>NUCLEOTIDE SEQUENCE</scope>
</reference>
<proteinExistence type="predicted"/>
<accession>A0A699R130</accession>
<evidence type="ECO:0000256" key="1">
    <source>
        <dbReference type="SAM" id="MobiDB-lite"/>
    </source>
</evidence>
<dbReference type="EMBL" id="BKCJ011072220">
    <property type="protein sequence ID" value="GFC79823.1"/>
    <property type="molecule type" value="Genomic_DNA"/>
</dbReference>